<keyword evidence="4 7" id="KW-0808">Transferase</keyword>
<dbReference type="InterPro" id="IPR006264">
    <property type="entry name" value="EPSP_synthase"/>
</dbReference>
<feature type="binding site" evidence="7">
    <location>
        <position position="22"/>
    </location>
    <ligand>
        <name>3-phosphoshikimate</name>
        <dbReference type="ChEBI" id="CHEBI:145989"/>
    </ligand>
</feature>
<protein>
    <recommendedName>
        <fullName evidence="7">3-phosphoshikimate 1-carboxyvinyltransferase</fullName>
        <ecNumber evidence="7">2.5.1.19</ecNumber>
    </recommendedName>
    <alternativeName>
        <fullName evidence="7">5-enolpyruvylshikimate-3-phosphate synthase</fullName>
        <shortName evidence="7">EPSP synthase</shortName>
        <shortName evidence="7">EPSPS</shortName>
    </alternativeName>
</protein>
<dbReference type="NCBIfam" id="TIGR01356">
    <property type="entry name" value="aroA"/>
    <property type="match status" value="1"/>
</dbReference>
<feature type="binding site" evidence="7">
    <location>
        <position position="344"/>
    </location>
    <ligand>
        <name>phosphoenolpyruvate</name>
        <dbReference type="ChEBI" id="CHEBI:58702"/>
    </ligand>
</feature>
<comment type="subcellular location">
    <subcellularLocation>
        <location evidence="7">Cytoplasm</location>
    </subcellularLocation>
</comment>
<comment type="caution">
    <text evidence="9">The sequence shown here is derived from an EMBL/GenBank/DDBJ whole genome shotgun (WGS) entry which is preliminary data.</text>
</comment>
<evidence type="ECO:0000256" key="2">
    <source>
        <dbReference type="ARBA" id="ARBA00009948"/>
    </source>
</evidence>
<dbReference type="PROSITE" id="PS00104">
    <property type="entry name" value="EPSP_SYNTHASE_1"/>
    <property type="match status" value="1"/>
</dbReference>
<evidence type="ECO:0000256" key="4">
    <source>
        <dbReference type="ARBA" id="ARBA00022679"/>
    </source>
</evidence>
<dbReference type="RefSeq" id="WP_125715171.1">
    <property type="nucleotide sequence ID" value="NZ_JBHTOP010000022.1"/>
</dbReference>
<evidence type="ECO:0000256" key="1">
    <source>
        <dbReference type="ARBA" id="ARBA00004811"/>
    </source>
</evidence>
<feature type="binding site" evidence="7">
    <location>
        <position position="166"/>
    </location>
    <ligand>
        <name>3-phosphoshikimate</name>
        <dbReference type="ChEBI" id="CHEBI:145989"/>
    </ligand>
</feature>
<comment type="pathway">
    <text evidence="1 7">Metabolic intermediate biosynthesis; chorismate biosynthesis; chorismate from D-erythrose 4-phosphate and phosphoenolpyruvate: step 6/7.</text>
</comment>
<comment type="subunit">
    <text evidence="7">Monomer.</text>
</comment>
<dbReference type="CDD" id="cd01556">
    <property type="entry name" value="EPSP_synthase"/>
    <property type="match status" value="1"/>
</dbReference>
<feature type="binding site" evidence="7">
    <location>
        <position position="27"/>
    </location>
    <ligand>
        <name>3-phosphoshikimate</name>
        <dbReference type="ChEBI" id="CHEBI:145989"/>
    </ligand>
</feature>
<dbReference type="EC" id="2.5.1.19" evidence="7"/>
<proteinExistence type="inferred from homology"/>
<evidence type="ECO:0000313" key="10">
    <source>
        <dbReference type="Proteomes" id="UP001597267"/>
    </source>
</evidence>
<dbReference type="InterPro" id="IPR001986">
    <property type="entry name" value="Enolpyruvate_Tfrase_dom"/>
</dbReference>
<evidence type="ECO:0000256" key="5">
    <source>
        <dbReference type="ARBA" id="ARBA00023141"/>
    </source>
</evidence>
<feature type="domain" description="Enolpyruvate transferase" evidence="8">
    <location>
        <begin position="8"/>
        <end position="423"/>
    </location>
</feature>
<organism evidence="9 10">
    <name type="scientific">Agrilactobacillus yilanensis</name>
    <dbReference type="NCBI Taxonomy" id="2485997"/>
    <lineage>
        <taxon>Bacteria</taxon>
        <taxon>Bacillati</taxon>
        <taxon>Bacillota</taxon>
        <taxon>Bacilli</taxon>
        <taxon>Lactobacillales</taxon>
        <taxon>Lactobacillaceae</taxon>
        <taxon>Agrilactobacillus</taxon>
    </lineage>
</organism>
<evidence type="ECO:0000256" key="3">
    <source>
        <dbReference type="ARBA" id="ARBA00022605"/>
    </source>
</evidence>
<feature type="binding site" evidence="7">
    <location>
        <position position="388"/>
    </location>
    <ligand>
        <name>phosphoenolpyruvate</name>
        <dbReference type="ChEBI" id="CHEBI:58702"/>
    </ligand>
</feature>
<evidence type="ECO:0000256" key="7">
    <source>
        <dbReference type="HAMAP-Rule" id="MF_00210"/>
    </source>
</evidence>
<feature type="active site" description="Proton acceptor" evidence="7">
    <location>
        <position position="313"/>
    </location>
</feature>
<dbReference type="PANTHER" id="PTHR21090">
    <property type="entry name" value="AROM/DEHYDROQUINATE SYNTHASE"/>
    <property type="match status" value="1"/>
</dbReference>
<name>A0ABW4J6L8_9LACO</name>
<dbReference type="GO" id="GO:0003866">
    <property type="term" value="F:3-phosphoshikimate 1-carboxyvinyltransferase activity"/>
    <property type="evidence" value="ECO:0007669"/>
    <property type="project" value="UniProtKB-EC"/>
</dbReference>
<evidence type="ECO:0000256" key="6">
    <source>
        <dbReference type="ARBA" id="ARBA00044633"/>
    </source>
</evidence>
<dbReference type="InterPro" id="IPR036968">
    <property type="entry name" value="Enolpyruvate_Tfrase_sf"/>
</dbReference>
<reference evidence="10" key="1">
    <citation type="journal article" date="2019" name="Int. J. Syst. Evol. Microbiol.">
        <title>The Global Catalogue of Microorganisms (GCM) 10K type strain sequencing project: providing services to taxonomists for standard genome sequencing and annotation.</title>
        <authorList>
            <consortium name="The Broad Institute Genomics Platform"/>
            <consortium name="The Broad Institute Genome Sequencing Center for Infectious Disease"/>
            <person name="Wu L."/>
            <person name="Ma J."/>
        </authorList>
    </citation>
    <scope>NUCLEOTIDE SEQUENCE [LARGE SCALE GENOMIC DNA]</scope>
    <source>
        <strain evidence="10">CCM 8896</strain>
    </source>
</reference>
<dbReference type="Gene3D" id="3.65.10.10">
    <property type="entry name" value="Enolpyruvate transferase domain"/>
    <property type="match status" value="2"/>
</dbReference>
<comment type="function">
    <text evidence="7">Catalyzes the transfer of the enolpyruvyl moiety of phosphoenolpyruvate (PEP) to the 5-hydroxyl of shikimate-3-phosphate (S3P) to produce enolpyruvyl shikimate-3-phosphate and inorganic phosphate.</text>
</comment>
<dbReference type="SUPFAM" id="SSF55205">
    <property type="entry name" value="EPT/RTPC-like"/>
    <property type="match status" value="1"/>
</dbReference>
<keyword evidence="3 7" id="KW-0028">Amino-acid biosynthesis</keyword>
<gene>
    <name evidence="7 9" type="primary">aroA</name>
    <name evidence="9" type="ORF">ACFQ5M_07890</name>
</gene>
<evidence type="ECO:0000313" key="9">
    <source>
        <dbReference type="EMBL" id="MFD1672012.1"/>
    </source>
</evidence>
<dbReference type="Proteomes" id="UP001597267">
    <property type="component" value="Unassembled WGS sequence"/>
</dbReference>
<dbReference type="PROSITE" id="PS00885">
    <property type="entry name" value="EPSP_SYNTHASE_2"/>
    <property type="match status" value="1"/>
</dbReference>
<keyword evidence="5 7" id="KW-0057">Aromatic amino acid biosynthesis</keyword>
<dbReference type="Pfam" id="PF00275">
    <property type="entry name" value="EPSP_synthase"/>
    <property type="match status" value="1"/>
</dbReference>
<feature type="binding site" evidence="7">
    <location>
        <position position="340"/>
    </location>
    <ligand>
        <name>3-phosphoshikimate</name>
        <dbReference type="ChEBI" id="CHEBI:145989"/>
    </ligand>
</feature>
<dbReference type="PIRSF" id="PIRSF000505">
    <property type="entry name" value="EPSPS"/>
    <property type="match status" value="1"/>
</dbReference>
<feature type="binding site" evidence="7">
    <location>
        <position position="313"/>
    </location>
    <ligand>
        <name>3-phosphoshikimate</name>
        <dbReference type="ChEBI" id="CHEBI:145989"/>
    </ligand>
</feature>
<feature type="binding site" evidence="7">
    <location>
        <position position="22"/>
    </location>
    <ligand>
        <name>phosphoenolpyruvate</name>
        <dbReference type="ChEBI" id="CHEBI:58702"/>
    </ligand>
</feature>
<dbReference type="InterPro" id="IPR013792">
    <property type="entry name" value="RNA3'P_cycl/enolpyr_Trfase_a/b"/>
</dbReference>
<keyword evidence="10" id="KW-1185">Reference proteome</keyword>
<dbReference type="PANTHER" id="PTHR21090:SF5">
    <property type="entry name" value="PENTAFUNCTIONAL AROM POLYPEPTIDE"/>
    <property type="match status" value="1"/>
</dbReference>
<sequence length="429" mass="45610">MDKELTSGPAVLKGTCAVPGDKSISHRSVMLGALAKGTTTAKHFLFSADCLHTIAVFKALGVPIETTEDTVTIQGVGLKGLKPPKADLDMGNSGTSTRLLLGLLARQPFAMTFIGDDSLSQRPMGRVLNPLAEMGAQVTATDDRLPLTIQANAHLKPLDYTIPVASAQVKSALIFAALQADGPSHLTEKLATRDHTERMLQYFGGHLEKDGLTLTVQPNQTLTGKDLTVPGDPSSAAFFVAAATLLAGSDLTLTHVGLNPTRTGFLEVIGQMNGNISVANLETDFEPTGDLKIKSADLTGITLTKESIPSVIDELPLVVLCATQAQGVTEISGAEELRVKETDRISTVVTELTKMGAKIEEKPDGMIITGPTPLHKVQGTLNSYGDHRIAMMLMVAALLTKDDFTLQQAEAIAVSYPDFYDDLLKLLVK</sequence>
<feature type="binding site" evidence="7">
    <location>
        <position position="168"/>
    </location>
    <ligand>
        <name>3-phosphoshikimate</name>
        <dbReference type="ChEBI" id="CHEBI:145989"/>
    </ligand>
</feature>
<feature type="binding site" evidence="7">
    <location>
        <position position="168"/>
    </location>
    <ligand>
        <name>phosphoenolpyruvate</name>
        <dbReference type="ChEBI" id="CHEBI:58702"/>
    </ligand>
</feature>
<dbReference type="EMBL" id="JBHTOP010000022">
    <property type="protein sequence ID" value="MFD1672012.1"/>
    <property type="molecule type" value="Genomic_DNA"/>
</dbReference>
<feature type="binding site" evidence="7">
    <location>
        <position position="23"/>
    </location>
    <ligand>
        <name>3-phosphoshikimate</name>
        <dbReference type="ChEBI" id="CHEBI:145989"/>
    </ligand>
</feature>
<accession>A0ABW4J6L8</accession>
<comment type="catalytic activity">
    <reaction evidence="6">
        <text>3-phosphoshikimate + phosphoenolpyruvate = 5-O-(1-carboxyvinyl)-3-phosphoshikimate + phosphate</text>
        <dbReference type="Rhea" id="RHEA:21256"/>
        <dbReference type="ChEBI" id="CHEBI:43474"/>
        <dbReference type="ChEBI" id="CHEBI:57701"/>
        <dbReference type="ChEBI" id="CHEBI:58702"/>
        <dbReference type="ChEBI" id="CHEBI:145989"/>
        <dbReference type="EC" id="2.5.1.19"/>
    </reaction>
    <physiologicalReaction direction="left-to-right" evidence="6">
        <dbReference type="Rhea" id="RHEA:21257"/>
    </physiologicalReaction>
</comment>
<dbReference type="InterPro" id="IPR023193">
    <property type="entry name" value="EPSP_synthase_CS"/>
</dbReference>
<feature type="binding site" evidence="7">
    <location>
        <position position="122"/>
    </location>
    <ligand>
        <name>phosphoenolpyruvate</name>
        <dbReference type="ChEBI" id="CHEBI:58702"/>
    </ligand>
</feature>
<dbReference type="HAMAP" id="MF_00210">
    <property type="entry name" value="EPSP_synth"/>
    <property type="match status" value="1"/>
</dbReference>
<keyword evidence="7" id="KW-0963">Cytoplasm</keyword>
<evidence type="ECO:0000259" key="8">
    <source>
        <dbReference type="Pfam" id="PF00275"/>
    </source>
</evidence>
<feature type="binding site" evidence="7">
    <location>
        <position position="94"/>
    </location>
    <ligand>
        <name>phosphoenolpyruvate</name>
        <dbReference type="ChEBI" id="CHEBI:58702"/>
    </ligand>
</feature>
<comment type="similarity">
    <text evidence="2 7">Belongs to the EPSP synthase family.</text>
</comment>
<comment type="caution">
    <text evidence="7">Lacks conserved residue(s) required for the propagation of feature annotation.</text>
</comment>